<comment type="caution">
    <text evidence="10">The sequence shown here is derived from an EMBL/GenBank/DDBJ whole genome shotgun (WGS) entry which is preliminary data.</text>
</comment>
<sequence>MALKLLLAWAISLAAVLILMPHWIDYLKKLSFNQTVSEYSLEEYKEKAKTPIMGGVLFIVIPILVTILFDPKGAFALENTIVFMTFLMYGLIGFIDDFLIVIKHNNDGLKPWQKFGMQIFMAIVFYVIYRNNADLAVHIPFTDHAWVLGGFYGLLILFMFAGASNAVNLTDGMDGLAAGCMVFSLIPFLVFCLQQSKFTLATFICALEGALLGYLHYNVKPARIFMGDTGSLALGAVLAALAMVTKKELALIVIGGVFVIETLCVIIQISSVKLRHKKVFPYTPIHYAFVIKGMGERQVVHLFWLAAFLFMLAGLWVGLN</sequence>
<evidence type="ECO:0000256" key="6">
    <source>
        <dbReference type="ARBA" id="ARBA00023136"/>
    </source>
</evidence>
<keyword evidence="7" id="KW-0573">Peptidoglycan synthesis</keyword>
<feature type="binding site" evidence="9">
    <location>
        <position position="168"/>
    </location>
    <ligand>
        <name>Mg(2+)</name>
        <dbReference type="ChEBI" id="CHEBI:18420"/>
    </ligand>
</feature>
<dbReference type="InterPro" id="IPR000715">
    <property type="entry name" value="Glycosyl_transferase_4"/>
</dbReference>
<dbReference type="PROSITE" id="PS01348">
    <property type="entry name" value="MRAY_2"/>
    <property type="match status" value="1"/>
</dbReference>
<reference evidence="10 11" key="1">
    <citation type="submission" date="2019-08" db="EMBL/GenBank/DDBJ databases">
        <title>In-depth cultivation of the pig gut microbiome towards novel bacterial diversity and tailored functional studies.</title>
        <authorList>
            <person name="Wylensek D."/>
            <person name="Hitch T.C.A."/>
            <person name="Clavel T."/>
        </authorList>
    </citation>
    <scope>NUCLEOTIDE SEQUENCE [LARGE SCALE GENOMIC DNA]</scope>
    <source>
        <strain evidence="10 11">Oil+RF-744-GAM-WT-6</strain>
    </source>
</reference>
<keyword evidence="4 7" id="KW-0812">Transmembrane</keyword>
<dbReference type="GO" id="GO:0046872">
    <property type="term" value="F:metal ion binding"/>
    <property type="evidence" value="ECO:0007669"/>
    <property type="project" value="UniProtKB-KW"/>
</dbReference>
<dbReference type="EC" id="2.7.8.13" evidence="7 8"/>
<evidence type="ECO:0000256" key="7">
    <source>
        <dbReference type="HAMAP-Rule" id="MF_00038"/>
    </source>
</evidence>
<feature type="transmembrane region" description="Helical" evidence="7">
    <location>
        <begin position="6"/>
        <end position="27"/>
    </location>
</feature>
<dbReference type="NCBIfam" id="TIGR00445">
    <property type="entry name" value="mraY"/>
    <property type="match status" value="1"/>
</dbReference>
<comment type="pathway">
    <text evidence="7">Cell wall biogenesis; peptidoglycan biosynthesis.</text>
</comment>
<dbReference type="GO" id="GO:0051301">
    <property type="term" value="P:cell division"/>
    <property type="evidence" value="ECO:0007669"/>
    <property type="project" value="UniProtKB-KW"/>
</dbReference>
<accession>A0A7X2TE69</accession>
<comment type="similarity">
    <text evidence="2 7">Belongs to the glycosyltransferase 4 family. MraY subfamily.</text>
</comment>
<evidence type="ECO:0000313" key="10">
    <source>
        <dbReference type="EMBL" id="MSS57304.1"/>
    </source>
</evidence>
<evidence type="ECO:0000256" key="8">
    <source>
        <dbReference type="NCBIfam" id="TIGR00445"/>
    </source>
</evidence>
<keyword evidence="11" id="KW-1185">Reference proteome</keyword>
<dbReference type="PANTHER" id="PTHR22926:SF5">
    <property type="entry name" value="PHOSPHO-N-ACETYLMURAMOYL-PENTAPEPTIDE-TRANSFERASE HOMOLOG"/>
    <property type="match status" value="1"/>
</dbReference>
<comment type="cofactor">
    <cofactor evidence="7 9">
        <name>Mg(2+)</name>
        <dbReference type="ChEBI" id="CHEBI:18420"/>
    </cofactor>
</comment>
<evidence type="ECO:0000256" key="1">
    <source>
        <dbReference type="ARBA" id="ARBA00004141"/>
    </source>
</evidence>
<dbReference type="PANTHER" id="PTHR22926">
    <property type="entry name" value="PHOSPHO-N-ACETYLMURAMOYL-PENTAPEPTIDE-TRANSFERASE"/>
    <property type="match status" value="1"/>
</dbReference>
<dbReference type="InterPro" id="IPR003524">
    <property type="entry name" value="PNAcMuramoyl-5peptid_Trfase"/>
</dbReference>
<feature type="transmembrane region" description="Helical" evidence="7">
    <location>
        <begin position="175"/>
        <end position="192"/>
    </location>
</feature>
<feature type="transmembrane region" description="Helical" evidence="7">
    <location>
        <begin position="81"/>
        <end position="100"/>
    </location>
</feature>
<dbReference type="Proteomes" id="UP000461880">
    <property type="component" value="Unassembled WGS sequence"/>
</dbReference>
<keyword evidence="7" id="KW-1003">Cell membrane</keyword>
<keyword evidence="6 7" id="KW-0472">Membrane</keyword>
<keyword evidence="5 7" id="KW-1133">Transmembrane helix</keyword>
<feature type="transmembrane region" description="Helical" evidence="7">
    <location>
        <begin position="198"/>
        <end position="217"/>
    </location>
</feature>
<keyword evidence="7" id="KW-0133">Cell shape</keyword>
<feature type="binding site" evidence="9">
    <location>
        <position position="228"/>
    </location>
    <ligand>
        <name>Mg(2+)</name>
        <dbReference type="ChEBI" id="CHEBI:18420"/>
    </ligand>
</feature>
<dbReference type="EMBL" id="VUMN01000001">
    <property type="protein sequence ID" value="MSS57304.1"/>
    <property type="molecule type" value="Genomic_DNA"/>
</dbReference>
<dbReference type="UniPathway" id="UPA00219"/>
<name>A0A7X2TE69_9FIRM</name>
<dbReference type="GO" id="GO:0071555">
    <property type="term" value="P:cell wall organization"/>
    <property type="evidence" value="ECO:0007669"/>
    <property type="project" value="UniProtKB-KW"/>
</dbReference>
<feature type="transmembrane region" description="Helical" evidence="7">
    <location>
        <begin position="224"/>
        <end position="243"/>
    </location>
</feature>
<protein>
    <recommendedName>
        <fullName evidence="7 8">Phospho-N-acetylmuramoyl-pentapeptide-transferase</fullName>
        <ecNumber evidence="7 8">2.7.8.13</ecNumber>
    </recommendedName>
    <alternativeName>
        <fullName evidence="7">UDP-MurNAc-pentapeptide phosphotransferase</fullName>
    </alternativeName>
</protein>
<evidence type="ECO:0000256" key="2">
    <source>
        <dbReference type="ARBA" id="ARBA00005583"/>
    </source>
</evidence>
<comment type="subcellular location">
    <subcellularLocation>
        <location evidence="7">Cell membrane</location>
        <topology evidence="7">Multi-pass membrane protein</topology>
    </subcellularLocation>
    <subcellularLocation>
        <location evidence="1">Membrane</location>
        <topology evidence="1">Multi-pass membrane protein</topology>
    </subcellularLocation>
</comment>
<proteinExistence type="inferred from homology"/>
<dbReference type="GO" id="GO:0008963">
    <property type="term" value="F:phospho-N-acetylmuramoyl-pentapeptide-transferase activity"/>
    <property type="evidence" value="ECO:0007669"/>
    <property type="project" value="UniProtKB-UniRule"/>
</dbReference>
<evidence type="ECO:0000256" key="3">
    <source>
        <dbReference type="ARBA" id="ARBA00022679"/>
    </source>
</evidence>
<feature type="transmembrane region" description="Helical" evidence="7">
    <location>
        <begin position="299"/>
        <end position="319"/>
    </location>
</feature>
<keyword evidence="7" id="KW-0132">Cell division</keyword>
<gene>
    <name evidence="7" type="primary">mraY</name>
    <name evidence="10" type="ORF">FYJ51_00060</name>
</gene>
<keyword evidence="3 7" id="KW-0808">Transferase</keyword>
<feature type="transmembrane region" description="Helical" evidence="7">
    <location>
        <begin position="112"/>
        <end position="129"/>
    </location>
</feature>
<feature type="transmembrane region" description="Helical" evidence="7">
    <location>
        <begin position="144"/>
        <end position="163"/>
    </location>
</feature>
<dbReference type="HAMAP" id="MF_00038">
    <property type="entry name" value="MraY"/>
    <property type="match status" value="1"/>
</dbReference>
<dbReference type="GO" id="GO:0009252">
    <property type="term" value="P:peptidoglycan biosynthetic process"/>
    <property type="evidence" value="ECO:0007669"/>
    <property type="project" value="UniProtKB-UniRule"/>
</dbReference>
<dbReference type="InterPro" id="IPR018480">
    <property type="entry name" value="PNAcMuramoyl-5peptid_Trfase_CS"/>
</dbReference>
<feature type="transmembrane region" description="Helical" evidence="7">
    <location>
        <begin position="249"/>
        <end position="269"/>
    </location>
</feature>
<comment type="catalytic activity">
    <reaction evidence="7">
        <text>UDP-N-acetyl-alpha-D-muramoyl-L-alanyl-gamma-D-glutamyl-meso-2,6-diaminopimeloyl-D-alanyl-D-alanine + di-trans,octa-cis-undecaprenyl phosphate = di-trans,octa-cis-undecaprenyl diphospho-N-acetyl-alpha-D-muramoyl-L-alanyl-D-glutamyl-meso-2,6-diaminopimeloyl-D-alanyl-D-alanine + UMP</text>
        <dbReference type="Rhea" id="RHEA:28386"/>
        <dbReference type="ChEBI" id="CHEBI:57865"/>
        <dbReference type="ChEBI" id="CHEBI:60392"/>
        <dbReference type="ChEBI" id="CHEBI:61386"/>
        <dbReference type="ChEBI" id="CHEBI:61387"/>
        <dbReference type="EC" id="2.7.8.13"/>
    </reaction>
</comment>
<keyword evidence="7" id="KW-0131">Cell cycle</keyword>
<keyword evidence="7" id="KW-0961">Cell wall biogenesis/degradation</keyword>
<keyword evidence="7 9" id="KW-0460">Magnesium</keyword>
<keyword evidence="7 9" id="KW-0479">Metal-binding</keyword>
<dbReference type="Pfam" id="PF00953">
    <property type="entry name" value="Glycos_transf_4"/>
    <property type="match status" value="1"/>
</dbReference>
<evidence type="ECO:0000256" key="5">
    <source>
        <dbReference type="ARBA" id="ARBA00022989"/>
    </source>
</evidence>
<dbReference type="AlphaFoldDB" id="A0A7X2TE69"/>
<feature type="transmembrane region" description="Helical" evidence="7">
    <location>
        <begin position="48"/>
        <end position="69"/>
    </location>
</feature>
<evidence type="ECO:0000256" key="4">
    <source>
        <dbReference type="ARBA" id="ARBA00022692"/>
    </source>
</evidence>
<dbReference type="GO" id="GO:0008360">
    <property type="term" value="P:regulation of cell shape"/>
    <property type="evidence" value="ECO:0007669"/>
    <property type="project" value="UniProtKB-KW"/>
</dbReference>
<dbReference type="CDD" id="cd06852">
    <property type="entry name" value="GT_MraY"/>
    <property type="match status" value="1"/>
</dbReference>
<organism evidence="10 11">
    <name type="scientific">Stecheria intestinalis</name>
    <dbReference type="NCBI Taxonomy" id="2606630"/>
    <lineage>
        <taxon>Bacteria</taxon>
        <taxon>Bacillati</taxon>
        <taxon>Bacillota</taxon>
        <taxon>Erysipelotrichia</taxon>
        <taxon>Erysipelotrichales</taxon>
        <taxon>Erysipelotrichaceae</taxon>
        <taxon>Stecheria</taxon>
    </lineage>
</organism>
<dbReference type="GO" id="GO:0005886">
    <property type="term" value="C:plasma membrane"/>
    <property type="evidence" value="ECO:0007669"/>
    <property type="project" value="UniProtKB-SubCell"/>
</dbReference>
<evidence type="ECO:0000256" key="9">
    <source>
        <dbReference type="PIRSR" id="PIRSR600715-1"/>
    </source>
</evidence>
<comment type="function">
    <text evidence="7">Catalyzes the initial step of the lipid cycle reactions in the biosynthesis of the cell wall peptidoglycan: transfers peptidoglycan precursor phospho-MurNAc-pentapeptide from UDP-MurNAc-pentapeptide onto the lipid carrier undecaprenyl phosphate, yielding undecaprenyl-pyrophosphoryl-MurNAc-pentapeptide, known as lipid I.</text>
</comment>
<evidence type="ECO:0000313" key="11">
    <source>
        <dbReference type="Proteomes" id="UP000461880"/>
    </source>
</evidence>